<protein>
    <submittedName>
        <fullName evidence="6">Family 2 glycosyl transferase</fullName>
    </submittedName>
    <submittedName>
        <fullName evidence="5">Glycosyl transferase family 2</fullName>
    </submittedName>
</protein>
<evidence type="ECO:0000313" key="5">
    <source>
        <dbReference type="EMBL" id="GEK29132.1"/>
    </source>
</evidence>
<dbReference type="RefSeq" id="WP_057808477.1">
    <property type="nucleotide sequence ID" value="NZ_BJUD01000033.1"/>
</dbReference>
<reference evidence="6 7" key="1">
    <citation type="journal article" date="2015" name="Genome Announc.">
        <title>Expanding the biotechnology potential of lactobacilli through comparative genomics of 213 strains and associated genera.</title>
        <authorList>
            <person name="Sun Z."/>
            <person name="Harris H.M."/>
            <person name="McCann A."/>
            <person name="Guo C."/>
            <person name="Argimon S."/>
            <person name="Zhang W."/>
            <person name="Yang X."/>
            <person name="Jeffery I.B."/>
            <person name="Cooney J.C."/>
            <person name="Kagawa T.F."/>
            <person name="Liu W."/>
            <person name="Song Y."/>
            <person name="Salvetti E."/>
            <person name="Wrobel A."/>
            <person name="Rasinkangas P."/>
            <person name="Parkhill J."/>
            <person name="Rea M.C."/>
            <person name="O'Sullivan O."/>
            <person name="Ritari J."/>
            <person name="Douillard F.P."/>
            <person name="Paul Ross R."/>
            <person name="Yang R."/>
            <person name="Briner A.E."/>
            <person name="Felis G.E."/>
            <person name="de Vos W.M."/>
            <person name="Barrangou R."/>
            <person name="Klaenhammer T.R."/>
            <person name="Caufield P.W."/>
            <person name="Cui Y."/>
            <person name="Zhang H."/>
            <person name="O'Toole P.W."/>
        </authorList>
    </citation>
    <scope>NUCLEOTIDE SEQUENCE [LARGE SCALE GENOMIC DNA]</scope>
    <source>
        <strain evidence="6 7">DSM 22696</strain>
    </source>
</reference>
<comment type="caution">
    <text evidence="6">The sequence shown here is derived from an EMBL/GenBank/DDBJ whole genome shotgun (WGS) entry which is preliminary data.</text>
</comment>
<feature type="domain" description="Glycosyltransferase 2-like" evidence="4">
    <location>
        <begin position="10"/>
        <end position="139"/>
    </location>
</feature>
<organism evidence="6 7">
    <name type="scientific">Furfurilactobacillus siliginis</name>
    <dbReference type="NCBI Taxonomy" id="348151"/>
    <lineage>
        <taxon>Bacteria</taxon>
        <taxon>Bacillati</taxon>
        <taxon>Bacillota</taxon>
        <taxon>Bacilli</taxon>
        <taxon>Lactobacillales</taxon>
        <taxon>Lactobacillaceae</taxon>
        <taxon>Furfurilactobacillus</taxon>
    </lineage>
</organism>
<dbReference type="InterPro" id="IPR001173">
    <property type="entry name" value="Glyco_trans_2-like"/>
</dbReference>
<dbReference type="InterPro" id="IPR050834">
    <property type="entry name" value="Glycosyltransf_2"/>
</dbReference>
<dbReference type="PANTHER" id="PTHR43685:SF5">
    <property type="entry name" value="GLYCOSYLTRANSFERASE EPSE-RELATED"/>
    <property type="match status" value="1"/>
</dbReference>
<dbReference type="InterPro" id="IPR029044">
    <property type="entry name" value="Nucleotide-diphossugar_trans"/>
</dbReference>
<dbReference type="OrthoDB" id="396512at2"/>
<accession>A0A0R2L6Z7</accession>
<reference evidence="5 8" key="2">
    <citation type="submission" date="2019-07" db="EMBL/GenBank/DDBJ databases">
        <title>Whole genome shotgun sequence of Lactobacillus siliginis NBRC 101315.</title>
        <authorList>
            <person name="Hosoyama A."/>
            <person name="Uohara A."/>
            <person name="Ohji S."/>
            <person name="Ichikawa N."/>
        </authorList>
    </citation>
    <scope>NUCLEOTIDE SEQUENCE [LARGE SCALE GENOMIC DNA]</scope>
    <source>
        <strain evidence="5 8">NBRC 101315</strain>
    </source>
</reference>
<dbReference type="EMBL" id="JQCB01000001">
    <property type="protein sequence ID" value="KRN97217.1"/>
    <property type="molecule type" value="Genomic_DNA"/>
</dbReference>
<evidence type="ECO:0000313" key="7">
    <source>
        <dbReference type="Proteomes" id="UP000051139"/>
    </source>
</evidence>
<dbReference type="GO" id="GO:0016757">
    <property type="term" value="F:glycosyltransferase activity"/>
    <property type="evidence" value="ECO:0007669"/>
    <property type="project" value="UniProtKB-KW"/>
</dbReference>
<dbReference type="Gene3D" id="3.90.550.10">
    <property type="entry name" value="Spore Coat Polysaccharide Biosynthesis Protein SpsA, Chain A"/>
    <property type="match status" value="1"/>
</dbReference>
<dbReference type="PANTHER" id="PTHR43685">
    <property type="entry name" value="GLYCOSYLTRANSFERASE"/>
    <property type="match status" value="1"/>
</dbReference>
<evidence type="ECO:0000256" key="2">
    <source>
        <dbReference type="ARBA" id="ARBA00022676"/>
    </source>
</evidence>
<name>A0A0R2L6Z7_9LACO</name>
<keyword evidence="2" id="KW-0328">Glycosyltransferase</keyword>
<dbReference type="EMBL" id="BJUD01000033">
    <property type="protein sequence ID" value="GEK29132.1"/>
    <property type="molecule type" value="Genomic_DNA"/>
</dbReference>
<proteinExistence type="inferred from homology"/>
<keyword evidence="3 6" id="KW-0808">Transferase</keyword>
<evidence type="ECO:0000259" key="4">
    <source>
        <dbReference type="Pfam" id="PF00535"/>
    </source>
</evidence>
<dbReference type="Proteomes" id="UP000321429">
    <property type="component" value="Unassembled WGS sequence"/>
</dbReference>
<evidence type="ECO:0000313" key="6">
    <source>
        <dbReference type="EMBL" id="KRN97217.1"/>
    </source>
</evidence>
<evidence type="ECO:0000256" key="1">
    <source>
        <dbReference type="ARBA" id="ARBA00006739"/>
    </source>
</evidence>
<keyword evidence="7" id="KW-1185">Reference proteome</keyword>
<dbReference type="Proteomes" id="UP000051139">
    <property type="component" value="Unassembled WGS sequence"/>
</dbReference>
<comment type="similarity">
    <text evidence="1">Belongs to the glycosyltransferase 2 family.</text>
</comment>
<dbReference type="AlphaFoldDB" id="A0A0R2L6Z7"/>
<sequence length="246" mass="27393">MATSERPAITVVVTIFNLGNYLLDCLKSLHAQTLTNFEALLVDDHSTDGSDHVIDDWAANDARFTAIHLPSHSGVSVARNYGLDHASADLICFVDGDDTLEPTYLATFVDGMADHHVDLVTVGYRWGGWSRGAVAGLHGWQEISQDDMLAQATAHGTQIGGYTWNKVFRMSVISRLRLRFNTHLQLAEDLLFTADYVAGAKKFMFNPVALYDKVSRPNSTIHTATRSMRRIEMEVNDHIEQLRSND</sequence>
<evidence type="ECO:0000256" key="3">
    <source>
        <dbReference type="ARBA" id="ARBA00022679"/>
    </source>
</evidence>
<gene>
    <name evidence="6" type="ORF">IV55_GL000141</name>
    <name evidence="5" type="ORF">LSI01_14430</name>
</gene>
<dbReference type="Pfam" id="PF00535">
    <property type="entry name" value="Glycos_transf_2"/>
    <property type="match status" value="1"/>
</dbReference>
<dbReference type="CDD" id="cd00761">
    <property type="entry name" value="Glyco_tranf_GTA_type"/>
    <property type="match status" value="1"/>
</dbReference>
<dbReference type="PATRIC" id="fig|348151.3.peg.145"/>
<dbReference type="SUPFAM" id="SSF53448">
    <property type="entry name" value="Nucleotide-diphospho-sugar transferases"/>
    <property type="match status" value="1"/>
</dbReference>
<evidence type="ECO:0000313" key="8">
    <source>
        <dbReference type="Proteomes" id="UP000321429"/>
    </source>
</evidence>
<dbReference type="STRING" id="348151.IV55_GL000141"/>